<evidence type="ECO:0000259" key="1">
    <source>
        <dbReference type="Pfam" id="PF01926"/>
    </source>
</evidence>
<dbReference type="Pfam" id="PF01926">
    <property type="entry name" value="MMR_HSR1"/>
    <property type="match status" value="1"/>
</dbReference>
<reference evidence="2 3" key="1">
    <citation type="submission" date="2020-07" db="EMBL/GenBank/DDBJ databases">
        <title>Draft genome sequence of violacein-producing bacteria and related species.</title>
        <authorList>
            <person name="Wilson H.S."/>
            <person name="De Leon M.E."/>
        </authorList>
    </citation>
    <scope>NUCLEOTIDE SEQUENCE [LARGE SCALE GENOMIC DNA]</scope>
    <source>
        <strain evidence="2 3">HSC-21Su07</strain>
    </source>
</reference>
<dbReference type="GO" id="GO:0002098">
    <property type="term" value="P:tRNA wobble uridine modification"/>
    <property type="evidence" value="ECO:0007669"/>
    <property type="project" value="TreeGrafter"/>
</dbReference>
<dbReference type="RefSeq" id="WP_181836185.1">
    <property type="nucleotide sequence ID" value="NZ_JACERN010000031.1"/>
</dbReference>
<dbReference type="Gene3D" id="3.40.50.300">
    <property type="entry name" value="P-loop containing nucleotide triphosphate hydrolases"/>
    <property type="match status" value="1"/>
</dbReference>
<evidence type="ECO:0000313" key="2">
    <source>
        <dbReference type="EMBL" id="MBA4709102.1"/>
    </source>
</evidence>
<dbReference type="Proteomes" id="UP000545606">
    <property type="component" value="Unassembled WGS sequence"/>
</dbReference>
<dbReference type="GO" id="GO:0005829">
    <property type="term" value="C:cytosol"/>
    <property type="evidence" value="ECO:0007669"/>
    <property type="project" value="TreeGrafter"/>
</dbReference>
<accession>A0A838Y6U5</accession>
<gene>
    <name evidence="2" type="ORF">H2Z84_12025</name>
</gene>
<feature type="domain" description="G" evidence="1">
    <location>
        <begin position="50"/>
        <end position="149"/>
    </location>
</feature>
<keyword evidence="3" id="KW-1185">Reference proteome</keyword>
<organism evidence="2 3">
    <name type="scientific">Aquitalea aquatica</name>
    <dbReference type="NCBI Taxonomy" id="3044273"/>
    <lineage>
        <taxon>Bacteria</taxon>
        <taxon>Pseudomonadati</taxon>
        <taxon>Pseudomonadota</taxon>
        <taxon>Betaproteobacteria</taxon>
        <taxon>Neisseriales</taxon>
        <taxon>Chromobacteriaceae</taxon>
        <taxon>Aquitalea</taxon>
    </lineage>
</organism>
<comment type="caution">
    <text evidence="2">The sequence shown here is derived from an EMBL/GenBank/DDBJ whole genome shotgun (WGS) entry which is preliminary data.</text>
</comment>
<evidence type="ECO:0000313" key="3">
    <source>
        <dbReference type="Proteomes" id="UP000545606"/>
    </source>
</evidence>
<dbReference type="AlphaFoldDB" id="A0A838Y6U5"/>
<proteinExistence type="predicted"/>
<dbReference type="CDD" id="cd11383">
    <property type="entry name" value="YfjP"/>
    <property type="match status" value="1"/>
</dbReference>
<dbReference type="SUPFAM" id="SSF52540">
    <property type="entry name" value="P-loop containing nucleoside triphosphate hydrolases"/>
    <property type="match status" value="1"/>
</dbReference>
<dbReference type="GO" id="GO:0005525">
    <property type="term" value="F:GTP binding"/>
    <property type="evidence" value="ECO:0007669"/>
    <property type="project" value="InterPro"/>
</dbReference>
<dbReference type="PANTHER" id="PTHR42714">
    <property type="entry name" value="TRNA MODIFICATION GTPASE GTPBP3"/>
    <property type="match status" value="1"/>
</dbReference>
<sequence length="293" mass="33110">MRTPANPPESTPPLQSCLSQWLDKQTRHLSADYRQYLQDELQTIVSYQATIGVMGKSGTGKSSLCNALFGQEESAVSDVTGGTRSPQEITLAYQSGRGISLIDMPGVGESMERHEEYREQYKALLPELDLILWLIKADDRALSLDQLCYQELLQPHLAKHPIPVLFVISQADKIEPCREWDEQQHRPGPLQQENLALKQRVIAESFNIPNSHICVVAAAENYGLPELVENIVRVLPHERTWGVVRETKPEQISNTTWQLCLACLWQLLRSRMGDLARKGKDVMANKLSTLWGR</sequence>
<dbReference type="GO" id="GO:0030488">
    <property type="term" value="P:tRNA methylation"/>
    <property type="evidence" value="ECO:0007669"/>
    <property type="project" value="TreeGrafter"/>
</dbReference>
<dbReference type="InterPro" id="IPR006073">
    <property type="entry name" value="GTP-bd"/>
</dbReference>
<dbReference type="PANTHER" id="PTHR42714:SF2">
    <property type="entry name" value="TRNA MODIFICATION GTPASE GTPBP3, MITOCHONDRIAL"/>
    <property type="match status" value="1"/>
</dbReference>
<dbReference type="EMBL" id="JACERN010000031">
    <property type="protein sequence ID" value="MBA4709102.1"/>
    <property type="molecule type" value="Genomic_DNA"/>
</dbReference>
<name>A0A838Y6U5_9NEIS</name>
<dbReference type="InterPro" id="IPR027417">
    <property type="entry name" value="P-loop_NTPase"/>
</dbReference>
<protein>
    <submittedName>
        <fullName evidence="2">50S ribosome-binding GTPase</fullName>
    </submittedName>
</protein>